<dbReference type="Pfam" id="PF00691">
    <property type="entry name" value="OmpA"/>
    <property type="match status" value="1"/>
</dbReference>
<dbReference type="GO" id="GO:0009279">
    <property type="term" value="C:cell outer membrane"/>
    <property type="evidence" value="ECO:0007669"/>
    <property type="project" value="UniProtKB-SubCell"/>
</dbReference>
<dbReference type="GO" id="GO:0015288">
    <property type="term" value="F:porin activity"/>
    <property type="evidence" value="ECO:0007669"/>
    <property type="project" value="UniProtKB-KW"/>
</dbReference>
<dbReference type="SUPFAM" id="SSF56925">
    <property type="entry name" value="OMPA-like"/>
    <property type="match status" value="1"/>
</dbReference>
<keyword evidence="11" id="KW-0175">Coiled coil</keyword>
<dbReference type="SUPFAM" id="SSF103647">
    <property type="entry name" value="TSP type-3 repeat"/>
    <property type="match status" value="1"/>
</dbReference>
<dbReference type="Gene3D" id="2.40.160.20">
    <property type="match status" value="1"/>
</dbReference>
<dbReference type="KEGG" id="pex:IZT61_15935"/>
<keyword evidence="3" id="KW-1134">Transmembrane beta strand</keyword>
<keyword evidence="15" id="KW-1185">Reference proteome</keyword>
<dbReference type="AlphaFoldDB" id="A0A7U3Q4Q5"/>
<dbReference type="InterPro" id="IPR011250">
    <property type="entry name" value="OMP/PagP_B-barrel"/>
</dbReference>
<comment type="subcellular location">
    <subcellularLocation>
        <location evidence="1">Cell outer membrane</location>
        <topology evidence="1">Multi-pass membrane protein</topology>
    </subcellularLocation>
</comment>
<evidence type="ECO:0000313" key="14">
    <source>
        <dbReference type="EMBL" id="QPH38563.1"/>
    </source>
</evidence>
<keyword evidence="6" id="KW-0406">Ion transport</keyword>
<evidence type="ECO:0000256" key="4">
    <source>
        <dbReference type="ARBA" id="ARBA00022692"/>
    </source>
</evidence>
<evidence type="ECO:0000313" key="15">
    <source>
        <dbReference type="Proteomes" id="UP000594759"/>
    </source>
</evidence>
<dbReference type="SUPFAM" id="SSF103088">
    <property type="entry name" value="OmpA-like"/>
    <property type="match status" value="1"/>
</dbReference>
<evidence type="ECO:0000256" key="2">
    <source>
        <dbReference type="ARBA" id="ARBA00022448"/>
    </source>
</evidence>
<evidence type="ECO:0000256" key="9">
    <source>
        <dbReference type="ARBA" id="ARBA00023237"/>
    </source>
</evidence>
<dbReference type="InterPro" id="IPR027385">
    <property type="entry name" value="Beta-barrel_OMP"/>
</dbReference>
<evidence type="ECO:0000259" key="13">
    <source>
        <dbReference type="PROSITE" id="PS51123"/>
    </source>
</evidence>
<dbReference type="InterPro" id="IPR050330">
    <property type="entry name" value="Bact_OuterMem_StrucFunc"/>
</dbReference>
<evidence type="ECO:0000256" key="3">
    <source>
        <dbReference type="ARBA" id="ARBA00022452"/>
    </source>
</evidence>
<reference evidence="14 15" key="1">
    <citation type="submission" date="2020-11" db="EMBL/GenBank/DDBJ databases">
        <title>Pedobacter endophytica, an endophytic bacteria isolated form Carex pumila.</title>
        <authorList>
            <person name="Peng Y."/>
            <person name="Jiang L."/>
            <person name="Lee J."/>
        </authorList>
    </citation>
    <scope>NUCLEOTIDE SEQUENCE [LARGE SCALE GENOMIC DNA]</scope>
    <source>
        <strain evidence="14 15">JBR3-12</strain>
    </source>
</reference>
<feature type="domain" description="OmpA-like" evidence="13">
    <location>
        <begin position="324"/>
        <end position="437"/>
    </location>
</feature>
<feature type="coiled-coil region" evidence="11">
    <location>
        <begin position="245"/>
        <end position="279"/>
    </location>
</feature>
<dbReference type="PRINTS" id="PR01021">
    <property type="entry name" value="OMPADOMAIN"/>
</dbReference>
<gene>
    <name evidence="14" type="ORF">IZT61_15935</name>
</gene>
<dbReference type="PANTHER" id="PTHR30329">
    <property type="entry name" value="STATOR ELEMENT OF FLAGELLAR MOTOR COMPLEX"/>
    <property type="match status" value="1"/>
</dbReference>
<evidence type="ECO:0000256" key="5">
    <source>
        <dbReference type="ARBA" id="ARBA00022729"/>
    </source>
</evidence>
<name>A0A7U3Q4Q5_9SPHI</name>
<dbReference type="Pfam" id="PF13505">
    <property type="entry name" value="OMP_b-brl"/>
    <property type="match status" value="1"/>
</dbReference>
<evidence type="ECO:0000256" key="1">
    <source>
        <dbReference type="ARBA" id="ARBA00004571"/>
    </source>
</evidence>
<dbReference type="GO" id="GO:0046930">
    <property type="term" value="C:pore complex"/>
    <property type="evidence" value="ECO:0007669"/>
    <property type="project" value="UniProtKB-KW"/>
</dbReference>
<evidence type="ECO:0000256" key="8">
    <source>
        <dbReference type="ARBA" id="ARBA00023136"/>
    </source>
</evidence>
<keyword evidence="4" id="KW-0812">Transmembrane</keyword>
<protein>
    <submittedName>
        <fullName evidence="14">OmpA family protein</fullName>
    </submittedName>
</protein>
<feature type="chain" id="PRO_5032594307" evidence="12">
    <location>
        <begin position="25"/>
        <end position="437"/>
    </location>
</feature>
<dbReference type="Gene3D" id="3.30.1330.60">
    <property type="entry name" value="OmpA-like domain"/>
    <property type="match status" value="1"/>
</dbReference>
<proteinExistence type="predicted"/>
<evidence type="ECO:0000256" key="12">
    <source>
        <dbReference type="SAM" id="SignalP"/>
    </source>
</evidence>
<dbReference type="Proteomes" id="UP000594759">
    <property type="component" value="Chromosome"/>
</dbReference>
<keyword evidence="9" id="KW-0998">Cell outer membrane</keyword>
<dbReference type="RefSeq" id="WP_196098040.1">
    <property type="nucleotide sequence ID" value="NZ_CP064939.1"/>
</dbReference>
<evidence type="ECO:0000256" key="6">
    <source>
        <dbReference type="ARBA" id="ARBA00023065"/>
    </source>
</evidence>
<dbReference type="GO" id="GO:0005509">
    <property type="term" value="F:calcium ion binding"/>
    <property type="evidence" value="ECO:0007669"/>
    <property type="project" value="InterPro"/>
</dbReference>
<evidence type="ECO:0000256" key="11">
    <source>
        <dbReference type="SAM" id="Coils"/>
    </source>
</evidence>
<dbReference type="GO" id="GO:0006811">
    <property type="term" value="P:monoatomic ion transport"/>
    <property type="evidence" value="ECO:0007669"/>
    <property type="project" value="UniProtKB-KW"/>
</dbReference>
<dbReference type="InterPro" id="IPR028974">
    <property type="entry name" value="TSP_type-3_rpt"/>
</dbReference>
<organism evidence="14 15">
    <name type="scientific">Pedobacter endophyticus</name>
    <dbReference type="NCBI Taxonomy" id="2789740"/>
    <lineage>
        <taxon>Bacteria</taxon>
        <taxon>Pseudomonadati</taxon>
        <taxon>Bacteroidota</taxon>
        <taxon>Sphingobacteriia</taxon>
        <taxon>Sphingobacteriales</taxon>
        <taxon>Sphingobacteriaceae</taxon>
        <taxon>Pedobacter</taxon>
    </lineage>
</organism>
<sequence>MKLQLFKTLPVALAGLLIGSAAMAQEAPATTFRTWSIGVNAGVLTPLSPLGGKNDFSNNKSNFGYGLYIKKQFTPYFSLRLDGVRGKLKGDNTEAFESGRVNSSPVSAFDTQLEYSGSLSAVVNMFNINMFKKENALQLYTSVGAGLAGYKPTITTSAGTSLYAGDKTIQELIIPVGVGAKFKISDAVNFDLGWTINFVDGDNLDGYYRGSNDKYNYAYAGLEFALGSGKQLAFHNPVAATYDEALAAKNTANALKSDLDAQKAENAKLRSEMADILKDTDGDGVADKLDKCPGTPAGTVVDGSGCPLATPEKVVTKVIVTEEDRKVVADAIKNLEFDLGKATIRSKSYASLNRVAGLLINKNFSLKLAGHTDNTGSDALNMRLSKDRAESVKAYLVSQGANASRIEAIGYGESQPIATNKTAAGRQQNRRVEFTLY</sequence>
<accession>A0A7U3Q4Q5</accession>
<evidence type="ECO:0000256" key="7">
    <source>
        <dbReference type="ARBA" id="ARBA00023114"/>
    </source>
</evidence>
<dbReference type="InterPro" id="IPR006664">
    <property type="entry name" value="OMP_bac"/>
</dbReference>
<dbReference type="InterPro" id="IPR006665">
    <property type="entry name" value="OmpA-like"/>
</dbReference>
<dbReference type="InterPro" id="IPR036737">
    <property type="entry name" value="OmpA-like_sf"/>
</dbReference>
<keyword evidence="7" id="KW-0626">Porin</keyword>
<dbReference type="CDD" id="cd07185">
    <property type="entry name" value="OmpA_C-like"/>
    <property type="match status" value="1"/>
</dbReference>
<keyword evidence="2" id="KW-0813">Transport</keyword>
<keyword evidence="8 10" id="KW-0472">Membrane</keyword>
<dbReference type="PANTHER" id="PTHR30329:SF21">
    <property type="entry name" value="LIPOPROTEIN YIAD-RELATED"/>
    <property type="match status" value="1"/>
</dbReference>
<feature type="signal peptide" evidence="12">
    <location>
        <begin position="1"/>
        <end position="24"/>
    </location>
</feature>
<evidence type="ECO:0000256" key="10">
    <source>
        <dbReference type="PROSITE-ProRule" id="PRU00473"/>
    </source>
</evidence>
<keyword evidence="5 12" id="KW-0732">Signal</keyword>
<dbReference type="EMBL" id="CP064939">
    <property type="protein sequence ID" value="QPH38563.1"/>
    <property type="molecule type" value="Genomic_DNA"/>
</dbReference>
<dbReference type="PROSITE" id="PS51123">
    <property type="entry name" value="OMPA_2"/>
    <property type="match status" value="1"/>
</dbReference>